<sequence>MSSASHRRLRSTVLLMRKEPSPRKVKAELGKRRNPFSSSPDASPSKRTKDFSSSREANDRGAEAVDDEYIPIDPRLHVVGRTVVVPIAVKELSNSICSAFSLHPFSHSHPADLGPGRSPFGEVTMHCPKRIAMLRN</sequence>
<gene>
    <name evidence="2" type="ORF">EDB81DRAFT_243623</name>
</gene>
<dbReference type="Proteomes" id="UP000738349">
    <property type="component" value="Unassembled WGS sequence"/>
</dbReference>
<protein>
    <submittedName>
        <fullName evidence="2">Uncharacterized protein</fullName>
    </submittedName>
</protein>
<accession>A0A9P9DDY3</accession>
<evidence type="ECO:0000313" key="2">
    <source>
        <dbReference type="EMBL" id="KAH7117399.1"/>
    </source>
</evidence>
<keyword evidence="3" id="KW-1185">Reference proteome</keyword>
<feature type="compositionally biased region" description="Basic and acidic residues" evidence="1">
    <location>
        <begin position="16"/>
        <end position="31"/>
    </location>
</feature>
<name>A0A9P9DDY3_9HYPO</name>
<dbReference type="AlphaFoldDB" id="A0A9P9DDY3"/>
<proteinExistence type="predicted"/>
<dbReference type="EMBL" id="JAGMUV010000028">
    <property type="protein sequence ID" value="KAH7117399.1"/>
    <property type="molecule type" value="Genomic_DNA"/>
</dbReference>
<feature type="compositionally biased region" description="Basic residues" evidence="1">
    <location>
        <begin position="1"/>
        <end position="10"/>
    </location>
</feature>
<evidence type="ECO:0000313" key="3">
    <source>
        <dbReference type="Proteomes" id="UP000738349"/>
    </source>
</evidence>
<organism evidence="2 3">
    <name type="scientific">Dactylonectria macrodidyma</name>
    <dbReference type="NCBI Taxonomy" id="307937"/>
    <lineage>
        <taxon>Eukaryota</taxon>
        <taxon>Fungi</taxon>
        <taxon>Dikarya</taxon>
        <taxon>Ascomycota</taxon>
        <taxon>Pezizomycotina</taxon>
        <taxon>Sordariomycetes</taxon>
        <taxon>Hypocreomycetidae</taxon>
        <taxon>Hypocreales</taxon>
        <taxon>Nectriaceae</taxon>
        <taxon>Dactylonectria</taxon>
    </lineage>
</organism>
<comment type="caution">
    <text evidence="2">The sequence shown here is derived from an EMBL/GenBank/DDBJ whole genome shotgun (WGS) entry which is preliminary data.</text>
</comment>
<evidence type="ECO:0000256" key="1">
    <source>
        <dbReference type="SAM" id="MobiDB-lite"/>
    </source>
</evidence>
<feature type="compositionally biased region" description="Basic and acidic residues" evidence="1">
    <location>
        <begin position="47"/>
        <end position="63"/>
    </location>
</feature>
<feature type="region of interest" description="Disordered" evidence="1">
    <location>
        <begin position="1"/>
        <end position="66"/>
    </location>
</feature>
<reference evidence="2" key="1">
    <citation type="journal article" date="2021" name="Nat. Commun.">
        <title>Genetic determinants of endophytism in the Arabidopsis root mycobiome.</title>
        <authorList>
            <person name="Mesny F."/>
            <person name="Miyauchi S."/>
            <person name="Thiergart T."/>
            <person name="Pickel B."/>
            <person name="Atanasova L."/>
            <person name="Karlsson M."/>
            <person name="Huettel B."/>
            <person name="Barry K.W."/>
            <person name="Haridas S."/>
            <person name="Chen C."/>
            <person name="Bauer D."/>
            <person name="Andreopoulos W."/>
            <person name="Pangilinan J."/>
            <person name="LaButti K."/>
            <person name="Riley R."/>
            <person name="Lipzen A."/>
            <person name="Clum A."/>
            <person name="Drula E."/>
            <person name="Henrissat B."/>
            <person name="Kohler A."/>
            <person name="Grigoriev I.V."/>
            <person name="Martin F.M."/>
            <person name="Hacquard S."/>
        </authorList>
    </citation>
    <scope>NUCLEOTIDE SEQUENCE</scope>
    <source>
        <strain evidence="2">MPI-CAGE-AT-0147</strain>
    </source>
</reference>